<dbReference type="AlphaFoldDB" id="B3S0T9"/>
<dbReference type="eggNOG" id="ENOG502SG1X">
    <property type="taxonomic scope" value="Eukaryota"/>
</dbReference>
<proteinExistence type="predicted"/>
<dbReference type="FunFam" id="3.40.50.300:FF:003281">
    <property type="entry name" value="Predicted protein"/>
    <property type="match status" value="1"/>
</dbReference>
<organism evidence="3 4">
    <name type="scientific">Trichoplax adhaerens</name>
    <name type="common">Trichoplax reptans</name>
    <dbReference type="NCBI Taxonomy" id="10228"/>
    <lineage>
        <taxon>Eukaryota</taxon>
        <taxon>Metazoa</taxon>
        <taxon>Placozoa</taxon>
        <taxon>Uniplacotomia</taxon>
        <taxon>Trichoplacea</taxon>
        <taxon>Trichoplacidae</taxon>
        <taxon>Trichoplax</taxon>
    </lineage>
</organism>
<dbReference type="Pfam" id="PF01926">
    <property type="entry name" value="MMR_HSR1"/>
    <property type="match status" value="1"/>
</dbReference>
<dbReference type="Proteomes" id="UP000009022">
    <property type="component" value="Unassembled WGS sequence"/>
</dbReference>
<keyword evidence="1" id="KW-0175">Coiled coil</keyword>
<dbReference type="InterPro" id="IPR006073">
    <property type="entry name" value="GTP-bd"/>
</dbReference>
<dbReference type="InParanoid" id="B3S0T9"/>
<dbReference type="CDD" id="cd00882">
    <property type="entry name" value="Ras_like_GTPase"/>
    <property type="match status" value="1"/>
</dbReference>
<gene>
    <name evidence="3" type="ORF">TRIADDRAFT_57167</name>
</gene>
<dbReference type="OrthoDB" id="2386367at2759"/>
<dbReference type="RefSeq" id="XP_002113229.1">
    <property type="nucleotide sequence ID" value="XM_002113193.1"/>
</dbReference>
<feature type="domain" description="G" evidence="2">
    <location>
        <begin position="27"/>
        <end position="147"/>
    </location>
</feature>
<dbReference type="HOGENOM" id="CLU_373137_0_0_1"/>
<evidence type="ECO:0000259" key="2">
    <source>
        <dbReference type="Pfam" id="PF01926"/>
    </source>
</evidence>
<dbReference type="KEGG" id="tad:TRIADDRAFT_57167"/>
<dbReference type="GO" id="GO:0005525">
    <property type="term" value="F:GTP binding"/>
    <property type="evidence" value="ECO:0007669"/>
    <property type="project" value="InterPro"/>
</dbReference>
<dbReference type="InterPro" id="IPR027417">
    <property type="entry name" value="P-loop_NTPase"/>
</dbReference>
<evidence type="ECO:0000256" key="1">
    <source>
        <dbReference type="SAM" id="Coils"/>
    </source>
</evidence>
<sequence>MTSINEILKKLENGFEHTRKGEGKDLVLAIGNTGVGKSTFLNYMLKHKMCQDQNTGNIDTVQPATFKIGHEMESETLYATPFVSEIYPWVYTDCPGFQDNRISSDAVVSSISTELAVRNARQVKAVVILIEVHTLLSARLNELSQLMKTLISLFKSPIDMANYSIVAITKVDSLGLTEETTKQRMLQGFKKIERNCDGNLEMLKNKYERSKSPLADDLHSASAPTPEDFAFIKAFVAAILQKQDDIVFVKPLDEGQSRERVIELIKGIRPHKSKKLYNQIVSAVRSFPSSFGPLSSDHDKDKQEKVKRLTVKDFNFQTYSEQRILFNKAIYDRAHDGNELIEAIKTQSNQLKSAINTCQESETRIMTLNELKSNLQRLFYDSGDSTGSIENSETLIARNRTTINSQSEEKRTIKTRIVTLDRELAKIDTDELKLFRSEHLSKDWSFWRGWFYILDFEAKTDSESIPMVIEKDQANGGWYDTVDQRKKGYYKTKYVSQWFTEAYAKVDAYIKTKQDTGNQLRIKEISKEIESLQNRKTELRASLNELKEANKILIQNIESIRDGKLKAAKDQEMKITECDQEINRLSNRIKENQNLIKESKSKGTQLLKSFFEGSPDNARVPVKFQVIKEVAELLDFPSPLVQVFIKCYDPFIKQQLSDIRKLFEINPATINFSTLPTQAVPECDEDIGPKDPITSQRIITPVVTDAGTLFDLQSLRKCFPEHPTKEDVYEFSHYDGRVEHIHYLCWKQIGNLSEYLYQRRRQTSPEKRHSFINIPSDLNELLRIQYDLQQEIACIEKEFKAAMDKKQIELEKINTQIQSLHISESSDKDTFSDEEYEIVS</sequence>
<dbReference type="Gene3D" id="3.40.50.300">
    <property type="entry name" value="P-loop containing nucleotide triphosphate hydrolases"/>
    <property type="match status" value="1"/>
</dbReference>
<keyword evidence="4" id="KW-1185">Reference proteome</keyword>
<dbReference type="PhylomeDB" id="B3S0T9"/>
<dbReference type="EMBL" id="DS985246">
    <property type="protein sequence ID" value="EDV23703.1"/>
    <property type="molecule type" value="Genomic_DNA"/>
</dbReference>
<dbReference type="SUPFAM" id="SSF52540">
    <property type="entry name" value="P-loop containing nucleoside triphosphate hydrolases"/>
    <property type="match status" value="1"/>
</dbReference>
<protein>
    <recommendedName>
        <fullName evidence="2">G domain-containing protein</fullName>
    </recommendedName>
</protein>
<name>B3S0T9_TRIAD</name>
<dbReference type="GeneID" id="6754441"/>
<reference evidence="3 4" key="1">
    <citation type="journal article" date="2008" name="Nature">
        <title>The Trichoplax genome and the nature of placozoans.</title>
        <authorList>
            <person name="Srivastava M."/>
            <person name="Begovic E."/>
            <person name="Chapman J."/>
            <person name="Putnam N.H."/>
            <person name="Hellsten U."/>
            <person name="Kawashima T."/>
            <person name="Kuo A."/>
            <person name="Mitros T."/>
            <person name="Salamov A."/>
            <person name="Carpenter M.L."/>
            <person name="Signorovitch A.Y."/>
            <person name="Moreno M.A."/>
            <person name="Kamm K."/>
            <person name="Grimwood J."/>
            <person name="Schmutz J."/>
            <person name="Shapiro H."/>
            <person name="Grigoriev I.V."/>
            <person name="Buss L.W."/>
            <person name="Schierwater B."/>
            <person name="Dellaporta S.L."/>
            <person name="Rokhsar D.S."/>
        </authorList>
    </citation>
    <scope>NUCLEOTIDE SEQUENCE [LARGE SCALE GENOMIC DNA]</scope>
    <source>
        <strain evidence="3 4">Grell-BS-1999</strain>
    </source>
</reference>
<feature type="coiled-coil region" evidence="1">
    <location>
        <begin position="522"/>
        <end position="602"/>
    </location>
</feature>
<evidence type="ECO:0000313" key="3">
    <source>
        <dbReference type="EMBL" id="EDV23703.1"/>
    </source>
</evidence>
<accession>B3S0T9</accession>
<dbReference type="CTD" id="6754441"/>
<evidence type="ECO:0000313" key="4">
    <source>
        <dbReference type="Proteomes" id="UP000009022"/>
    </source>
</evidence>